<dbReference type="eggNOG" id="ENOG502ZBX3">
    <property type="taxonomic scope" value="Bacteria"/>
</dbReference>
<reference evidence="1 2" key="1">
    <citation type="journal article" date="1992" name="Int. J. Syst. Bacteriol.">
        <title>Sphingobacterium antarcticus sp. nov. a Psychrotrophic Bacterium from the Soils of Schirmacher Oasis, Antarctica.</title>
        <authorList>
            <person name="Shivaji S."/>
            <person name="Ray M.K."/>
            <person name="Rao N.S."/>
            <person name="Saiserr L."/>
            <person name="Jagannadham M.V."/>
            <person name="Kumar G.S."/>
            <person name="Reddy G."/>
            <person name="Bhargava P.M."/>
        </authorList>
    </citation>
    <scope>NUCLEOTIDE SEQUENCE [LARGE SCALE GENOMIC DNA]</scope>
    <source>
        <strain evidence="1 2">4BY</strain>
    </source>
</reference>
<dbReference type="InterPro" id="IPR021145">
    <property type="entry name" value="Portal_protein_SPP1_Gp6-like"/>
</dbReference>
<dbReference type="OrthoDB" id="1452435at2"/>
<evidence type="ECO:0000313" key="1">
    <source>
        <dbReference type="EMBL" id="KEQ31194.1"/>
    </source>
</evidence>
<evidence type="ECO:0000313" key="2">
    <source>
        <dbReference type="Proteomes" id="UP000028007"/>
    </source>
</evidence>
<comment type="caution">
    <text evidence="1">The sequence shown here is derived from an EMBL/GenBank/DDBJ whole genome shotgun (WGS) entry which is preliminary data.</text>
</comment>
<protein>
    <recommendedName>
        <fullName evidence="3">Phage portal protein</fullName>
    </recommendedName>
</protein>
<accession>A0A081PKH1</accession>
<dbReference type="RefSeq" id="WP_037438284.1">
    <property type="nucleotide sequence ID" value="NZ_JNFF01000019.1"/>
</dbReference>
<keyword evidence="2" id="KW-1185">Reference proteome</keyword>
<sequence length="462" mass="52393">MSIIDKLKKFIGMEEEDKDLVTLLTEGSIEKAKGKFSTRTAMIDKCLEQWNTEDHEITSKQSRKLVKGDLLHSWNLPIAYQRKIVSMAVAFLYGAPIKLKQQSKGTDKAFALLQDLRDDMRMDAKNQECATLQMSETECAKLFVEYRDSDADPTDTTKFNSVKCILLARSKGDIIHVSFDSFGVLRAVGREYKVRYNNKDIEHFDVYTAETNFFCNRQSGRWEVEPKINLIGKIPIVVRQQKESESHIVEPLIKRREYLTSARADVNTRSGDPILVLEGDRVGDLPDAEKTAKVVHLKNGSKAYYLVPQMSVDMVKDEKEDLKELIHYITDTPDLSMDKMMSSGLKSGKAIEMAFFGSTLKSKSKHGYEAEMIDRENEILKAFIYKVIDTSLEGEVKKLKVTVEFGNPLPDNMEDFVNILSVATGSKPIMSRKTAVELNPMIKDADAENKLIDTEEMSIPIE</sequence>
<organism evidence="1 2">
    <name type="scientific">Pedobacter antarcticus 4BY</name>
    <dbReference type="NCBI Taxonomy" id="1358423"/>
    <lineage>
        <taxon>Bacteria</taxon>
        <taxon>Pseudomonadati</taxon>
        <taxon>Bacteroidota</taxon>
        <taxon>Sphingobacteriia</taxon>
        <taxon>Sphingobacteriales</taxon>
        <taxon>Sphingobacteriaceae</taxon>
        <taxon>Pedobacter</taxon>
    </lineage>
</organism>
<evidence type="ECO:0008006" key="3">
    <source>
        <dbReference type="Google" id="ProtNLM"/>
    </source>
</evidence>
<dbReference type="Proteomes" id="UP000028007">
    <property type="component" value="Unassembled WGS sequence"/>
</dbReference>
<name>A0A081PKH1_9SPHI</name>
<dbReference type="AlphaFoldDB" id="A0A081PKH1"/>
<dbReference type="Pfam" id="PF05133">
    <property type="entry name" value="SPP1_portal"/>
    <property type="match status" value="1"/>
</dbReference>
<dbReference type="EMBL" id="JNFF01000019">
    <property type="protein sequence ID" value="KEQ31194.1"/>
    <property type="molecule type" value="Genomic_DNA"/>
</dbReference>
<gene>
    <name evidence="1" type="ORF">N180_02800</name>
</gene>
<proteinExistence type="predicted"/>